<organism evidence="2 3">
    <name type="scientific">Clostridium manihotivorum</name>
    <dbReference type="NCBI Taxonomy" id="2320868"/>
    <lineage>
        <taxon>Bacteria</taxon>
        <taxon>Bacillati</taxon>
        <taxon>Bacillota</taxon>
        <taxon>Clostridia</taxon>
        <taxon>Eubacteriales</taxon>
        <taxon>Clostridiaceae</taxon>
        <taxon>Clostridium</taxon>
    </lineage>
</organism>
<evidence type="ECO:0000259" key="1">
    <source>
        <dbReference type="Pfam" id="PF07561"/>
    </source>
</evidence>
<dbReference type="Proteomes" id="UP000286268">
    <property type="component" value="Chromosome"/>
</dbReference>
<dbReference type="OrthoDB" id="1754178at2"/>
<accession>A0A3R5TJI6</accession>
<dbReference type="EMBL" id="CP025746">
    <property type="protein sequence ID" value="QAA34955.1"/>
    <property type="molecule type" value="Genomic_DNA"/>
</dbReference>
<feature type="domain" description="DUF1540" evidence="1">
    <location>
        <begin position="5"/>
        <end position="43"/>
    </location>
</feature>
<name>A0A3R5TJI6_9CLOT</name>
<protein>
    <recommendedName>
        <fullName evidence="1">DUF1540 domain-containing protein</fullName>
    </recommendedName>
</protein>
<reference evidence="2 3" key="1">
    <citation type="submission" date="2018-01" db="EMBL/GenBank/DDBJ databases">
        <title>Genome Sequencing and Assembly of Anaerobacter polyendosporus strain CT4.</title>
        <authorList>
            <person name="Tachaapaikoon C."/>
            <person name="Sutheeworapong S."/>
            <person name="Jenjaroenpun P."/>
            <person name="Wongsurawat T."/>
            <person name="Nookeaw I."/>
            <person name="Cheawchanlertfa P."/>
            <person name="Kosugi A."/>
            <person name="Cheevadhanarak S."/>
            <person name="Ratanakhanokchai K."/>
        </authorList>
    </citation>
    <scope>NUCLEOTIDE SEQUENCE [LARGE SCALE GENOMIC DNA]</scope>
    <source>
        <strain evidence="2 3">CT4</strain>
    </source>
</reference>
<keyword evidence="3" id="KW-1185">Reference proteome</keyword>
<gene>
    <name evidence="2" type="ORF">C1I91_26770</name>
</gene>
<dbReference type="Pfam" id="PF07561">
    <property type="entry name" value="DUF1540"/>
    <property type="match status" value="2"/>
</dbReference>
<dbReference type="AlphaFoldDB" id="A0A3R5TJI6"/>
<proteinExistence type="predicted"/>
<sequence length="120" mass="12946">MAKLSCNAENCVNNVSGGFCTAGQIHIKGDNAHSSEGTLCSTFAEKSFKNSVKSMTNTNYTGELMQVFSDNEIVVSPGIRCEAVKCVFNENHNCKATNVLINGEHSVSELSTQCETFVDK</sequence>
<dbReference type="InterPro" id="IPR011437">
    <property type="entry name" value="DUF1540"/>
</dbReference>
<dbReference type="RefSeq" id="WP_128215652.1">
    <property type="nucleotide sequence ID" value="NZ_CP025746.1"/>
</dbReference>
<dbReference type="KEGG" id="cmah:C1I91_26770"/>
<evidence type="ECO:0000313" key="3">
    <source>
        <dbReference type="Proteomes" id="UP000286268"/>
    </source>
</evidence>
<feature type="domain" description="DUF1540" evidence="1">
    <location>
        <begin position="79"/>
        <end position="117"/>
    </location>
</feature>
<evidence type="ECO:0000313" key="2">
    <source>
        <dbReference type="EMBL" id="QAA34955.1"/>
    </source>
</evidence>